<organism evidence="5 6">
    <name type="scientific">Caenorhabditis briggsae</name>
    <dbReference type="NCBI Taxonomy" id="6238"/>
    <lineage>
        <taxon>Eukaryota</taxon>
        <taxon>Metazoa</taxon>
        <taxon>Ecdysozoa</taxon>
        <taxon>Nematoda</taxon>
        <taxon>Chromadorea</taxon>
        <taxon>Rhabditida</taxon>
        <taxon>Rhabditina</taxon>
        <taxon>Rhabditomorpha</taxon>
        <taxon>Rhabditoidea</taxon>
        <taxon>Rhabditidae</taxon>
        <taxon>Peloderinae</taxon>
        <taxon>Caenorhabditis</taxon>
    </lineage>
</organism>
<gene>
    <name evidence="7" type="primary">spp-8</name>
    <name evidence="5" type="synonym">Cbr-spp-8</name>
    <name evidence="7" type="ORF">CBG18499</name>
    <name evidence="5" type="ORF">CBG_18499</name>
</gene>
<evidence type="ECO:0000313" key="6">
    <source>
        <dbReference type="Proteomes" id="UP000008549"/>
    </source>
</evidence>
<dbReference type="SMART" id="SM00741">
    <property type="entry name" value="SapB"/>
    <property type="match status" value="3"/>
</dbReference>
<dbReference type="InterPro" id="IPR008139">
    <property type="entry name" value="SaposinB_dom"/>
</dbReference>
<evidence type="ECO:0000256" key="3">
    <source>
        <dbReference type="SAM" id="SignalP"/>
    </source>
</evidence>
<reference evidence="5 6" key="2">
    <citation type="journal article" date="2011" name="PLoS Genet.">
        <title>Caenorhabditis briggsae recombinant inbred line genotypes reveal inter-strain incompatibility and the evolution of recombination.</title>
        <authorList>
            <person name="Ross J.A."/>
            <person name="Koboldt D.C."/>
            <person name="Staisch J.E."/>
            <person name="Chamberlin H.M."/>
            <person name="Gupta B.P."/>
            <person name="Miller R.D."/>
            <person name="Baird S.E."/>
            <person name="Haag E.S."/>
        </authorList>
    </citation>
    <scope>NUCLEOTIDE SEQUENCE [LARGE SCALE GENOMIC DNA]</scope>
    <source>
        <strain evidence="5 6">AF16</strain>
    </source>
</reference>
<dbReference type="InParanoid" id="A8XTF9"/>
<feature type="chain" id="PRO_5002732857" evidence="3">
    <location>
        <begin position="20"/>
        <end position="439"/>
    </location>
</feature>
<dbReference type="WormBase" id="CBG18499">
    <property type="protein sequence ID" value="CBP38383"/>
    <property type="gene ID" value="WBGene00037906"/>
    <property type="gene designation" value="Cbr-spp-8"/>
</dbReference>
<keyword evidence="3" id="KW-0732">Signal</keyword>
<dbReference type="InterPro" id="IPR008138">
    <property type="entry name" value="SapB_2"/>
</dbReference>
<dbReference type="AlphaFoldDB" id="A8XTF9"/>
<dbReference type="Gene3D" id="1.10.225.10">
    <property type="entry name" value="Saposin-like"/>
    <property type="match status" value="3"/>
</dbReference>
<reference evidence="5 6" key="1">
    <citation type="journal article" date="2003" name="PLoS Biol.">
        <title>The genome sequence of Caenorhabditis briggsae: a platform for comparative genomics.</title>
        <authorList>
            <person name="Stein L.D."/>
            <person name="Bao Z."/>
            <person name="Blasiar D."/>
            <person name="Blumenthal T."/>
            <person name="Brent M.R."/>
            <person name="Chen N."/>
            <person name="Chinwalla A."/>
            <person name="Clarke L."/>
            <person name="Clee C."/>
            <person name="Coghlan A."/>
            <person name="Coulson A."/>
            <person name="D'Eustachio P."/>
            <person name="Fitch D.H."/>
            <person name="Fulton L.A."/>
            <person name="Fulton R.E."/>
            <person name="Griffiths-Jones S."/>
            <person name="Harris T.W."/>
            <person name="Hillier L.W."/>
            <person name="Kamath R."/>
            <person name="Kuwabara P.E."/>
            <person name="Mardis E.R."/>
            <person name="Marra M.A."/>
            <person name="Miner T.L."/>
            <person name="Minx P."/>
            <person name="Mullikin J.C."/>
            <person name="Plumb R.W."/>
            <person name="Rogers J."/>
            <person name="Schein J.E."/>
            <person name="Sohrmann M."/>
            <person name="Spieth J."/>
            <person name="Stajich J.E."/>
            <person name="Wei C."/>
            <person name="Willey D."/>
            <person name="Wilson R.K."/>
            <person name="Durbin R."/>
            <person name="Waterston R.H."/>
        </authorList>
    </citation>
    <scope>NUCLEOTIDE SEQUENCE [LARGE SCALE GENOMIC DNA]</scope>
    <source>
        <strain evidence="5 6">AF16</strain>
    </source>
</reference>
<dbReference type="eggNOG" id="KOG1340">
    <property type="taxonomic scope" value="Eukaryota"/>
</dbReference>
<dbReference type="PROSITE" id="PS50015">
    <property type="entry name" value="SAP_B"/>
    <property type="match status" value="2"/>
</dbReference>
<accession>A8XTF9</accession>
<feature type="domain" description="Saposin B-type" evidence="4">
    <location>
        <begin position="238"/>
        <end position="319"/>
    </location>
</feature>
<dbReference type="PANTHER" id="PTHR11480:SF7">
    <property type="entry name" value="SAPOSIN B-TYPE DOMAIN-CONTAINING PROTEIN"/>
    <property type="match status" value="1"/>
</dbReference>
<dbReference type="OMA" id="SKLQMCG"/>
<keyword evidence="1" id="KW-1015">Disulfide bond</keyword>
<dbReference type="HOGENOM" id="CLU_685573_0_0_1"/>
<evidence type="ECO:0000259" key="4">
    <source>
        <dbReference type="PROSITE" id="PS50015"/>
    </source>
</evidence>
<dbReference type="SUPFAM" id="SSF47862">
    <property type="entry name" value="Saposin"/>
    <property type="match status" value="3"/>
</dbReference>
<dbReference type="FunCoup" id="A8XTF9">
    <property type="interactions" value="97"/>
</dbReference>
<evidence type="ECO:0000256" key="1">
    <source>
        <dbReference type="ARBA" id="ARBA00023157"/>
    </source>
</evidence>
<protein>
    <submittedName>
        <fullName evidence="5">Protein CBR-SPP-8</fullName>
    </submittedName>
</protein>
<evidence type="ECO:0000313" key="5">
    <source>
        <dbReference type="EMBL" id="CAP35936.2"/>
    </source>
</evidence>
<proteinExistence type="predicted"/>
<sequence length="439" mass="47967">MKPVLIFAVLAALTVASQAKDALSACDSCKSMVQNFIDASKDKMKMSQLKISLSMMCAGTSHQADCSKTVDKLDFIAYKLAPYLKDTTAVCSKLQMCGESQFSPLARLAMLYLKKSESIVANDNIMRQQVCDECQASSGQLGQLFGQDFTAYAVKNAIQRFVCRSAGKAHKACNIFVSSIIPDLMTEMKEIFTEKEMMCSNMGLCAANTKRAARPTPKQPLNDLWKTMGTVKTSNGEEMMSCFECTLGADTLLEEFIDKRQATADDIQAEACDHVVPGAWGPGCQDFVHMYMSTVLFLTYNQFDGRGICTMIHTCEKKENALMALAKPERAQIGCANCQVVEKFMAENQEALHAHAVDGIYSNVCQKLPTALGTMCEQSVIRLSEKFFAQSAKLAASGAMCSQVCLIQNFSATSLFCSCAKRIGSTGDKHLNISINPPK</sequence>
<evidence type="ECO:0000313" key="7">
    <source>
        <dbReference type="WormBase" id="CBG18499"/>
    </source>
</evidence>
<dbReference type="PANTHER" id="PTHR11480">
    <property type="entry name" value="SAPOSIN-RELATED"/>
    <property type="match status" value="1"/>
</dbReference>
<dbReference type="Proteomes" id="UP000008549">
    <property type="component" value="Unassembled WGS sequence"/>
</dbReference>
<keyword evidence="2" id="KW-0325">Glycoprotein</keyword>
<dbReference type="InterPro" id="IPR051428">
    <property type="entry name" value="Sphingo_Act-Surfact_Prot"/>
</dbReference>
<dbReference type="STRING" id="6238.A8XTF9"/>
<feature type="signal peptide" evidence="3">
    <location>
        <begin position="1"/>
        <end position="19"/>
    </location>
</feature>
<dbReference type="EMBL" id="HE601532">
    <property type="protein sequence ID" value="CAP35936.2"/>
    <property type="molecule type" value="Genomic_DNA"/>
</dbReference>
<name>A8XTF9_CAEBR</name>
<evidence type="ECO:0000256" key="2">
    <source>
        <dbReference type="ARBA" id="ARBA00023180"/>
    </source>
</evidence>
<feature type="domain" description="Saposin B-type" evidence="4">
    <location>
        <begin position="127"/>
        <end position="209"/>
    </location>
</feature>
<dbReference type="Pfam" id="PF03489">
    <property type="entry name" value="SapB_2"/>
    <property type="match status" value="1"/>
</dbReference>
<dbReference type="InterPro" id="IPR011001">
    <property type="entry name" value="Saposin-like"/>
</dbReference>
<dbReference type="GO" id="GO:0005615">
    <property type="term" value="C:extracellular space"/>
    <property type="evidence" value="ECO:0000318"/>
    <property type="project" value="GO_Central"/>
</dbReference>
<keyword evidence="6" id="KW-1185">Reference proteome</keyword>